<proteinExistence type="predicted"/>
<evidence type="ECO:0000313" key="2">
    <source>
        <dbReference type="Proteomes" id="UP000824078"/>
    </source>
</evidence>
<name>A0A9D1HVI2_9ACTN</name>
<gene>
    <name evidence="1" type="ORF">IAD17_00095</name>
</gene>
<organism evidence="1 2">
    <name type="scientific">Candidatus Coprovicinus avistercoris</name>
    <dbReference type="NCBI Taxonomy" id="2840754"/>
    <lineage>
        <taxon>Bacteria</taxon>
        <taxon>Bacillati</taxon>
        <taxon>Actinomycetota</taxon>
        <taxon>Coriobacteriia</taxon>
        <taxon>Coriobacteriales</taxon>
        <taxon>Coriobacteriaceae</taxon>
        <taxon>Coriobacteriaceae incertae sedis</taxon>
        <taxon>Candidatus Coprovicinus</taxon>
    </lineage>
</organism>
<dbReference type="Proteomes" id="UP000824078">
    <property type="component" value="Unassembled WGS sequence"/>
</dbReference>
<dbReference type="EMBL" id="DVMQ01000001">
    <property type="protein sequence ID" value="HIU23321.1"/>
    <property type="molecule type" value="Genomic_DNA"/>
</dbReference>
<comment type="caution">
    <text evidence="1">The sequence shown here is derived from an EMBL/GenBank/DDBJ whole genome shotgun (WGS) entry which is preliminary data.</text>
</comment>
<sequence length="66" mass="7022">MNVCTKRRFGLVAIALMGVALVLSLMRLPGTVLADENSNPADVTWNFNPNVSSDLADIAFEGDVGN</sequence>
<protein>
    <submittedName>
        <fullName evidence="1">Uncharacterized protein</fullName>
    </submittedName>
</protein>
<reference evidence="1" key="1">
    <citation type="submission" date="2020-10" db="EMBL/GenBank/DDBJ databases">
        <authorList>
            <person name="Gilroy R."/>
        </authorList>
    </citation>
    <scope>NUCLEOTIDE SEQUENCE</scope>
    <source>
        <strain evidence="1">ChiHjej12B11-29160</strain>
    </source>
</reference>
<accession>A0A9D1HVI2</accession>
<reference evidence="1" key="2">
    <citation type="journal article" date="2021" name="PeerJ">
        <title>Extensive microbial diversity within the chicken gut microbiome revealed by metagenomics and culture.</title>
        <authorList>
            <person name="Gilroy R."/>
            <person name="Ravi A."/>
            <person name="Getino M."/>
            <person name="Pursley I."/>
            <person name="Horton D.L."/>
            <person name="Alikhan N.F."/>
            <person name="Baker D."/>
            <person name="Gharbi K."/>
            <person name="Hall N."/>
            <person name="Watson M."/>
            <person name="Adriaenssens E.M."/>
            <person name="Foster-Nyarko E."/>
            <person name="Jarju S."/>
            <person name="Secka A."/>
            <person name="Antonio M."/>
            <person name="Oren A."/>
            <person name="Chaudhuri R.R."/>
            <person name="La Ragione R."/>
            <person name="Hildebrand F."/>
            <person name="Pallen M.J."/>
        </authorList>
    </citation>
    <scope>NUCLEOTIDE SEQUENCE</scope>
    <source>
        <strain evidence="1">ChiHjej12B11-29160</strain>
    </source>
</reference>
<evidence type="ECO:0000313" key="1">
    <source>
        <dbReference type="EMBL" id="HIU23321.1"/>
    </source>
</evidence>
<dbReference type="AlphaFoldDB" id="A0A9D1HVI2"/>